<dbReference type="InterPro" id="IPR000014">
    <property type="entry name" value="PAS"/>
</dbReference>
<evidence type="ECO:0000313" key="3">
    <source>
        <dbReference type="Proteomes" id="UP000599024"/>
    </source>
</evidence>
<proteinExistence type="predicted"/>
<dbReference type="EMBL" id="JACNLK010000100">
    <property type="protein sequence ID" value="MBC8209405.1"/>
    <property type="molecule type" value="Genomic_DNA"/>
</dbReference>
<dbReference type="SUPFAM" id="SSF55785">
    <property type="entry name" value="PYP-like sensor domain (PAS domain)"/>
    <property type="match status" value="1"/>
</dbReference>
<dbReference type="AlphaFoldDB" id="A0A8J6NCZ7"/>
<reference evidence="2 3" key="1">
    <citation type="submission" date="2020-08" db="EMBL/GenBank/DDBJ databases">
        <title>Bridging the membrane lipid divide: bacteria of the FCB group superphylum have the potential to synthesize archaeal ether lipids.</title>
        <authorList>
            <person name="Villanueva L."/>
            <person name="Von Meijenfeldt F.A.B."/>
            <person name="Westbye A.B."/>
            <person name="Yadav S."/>
            <person name="Hopmans E.C."/>
            <person name="Dutilh B.E."/>
            <person name="Sinninghe Damste J.S."/>
        </authorList>
    </citation>
    <scope>NUCLEOTIDE SEQUENCE [LARGE SCALE GENOMIC DNA]</scope>
    <source>
        <strain evidence="2">NIOZ-UU81</strain>
    </source>
</reference>
<dbReference type="InterPro" id="IPR029016">
    <property type="entry name" value="GAF-like_dom_sf"/>
</dbReference>
<dbReference type="SMART" id="SM00065">
    <property type="entry name" value="GAF"/>
    <property type="match status" value="1"/>
</dbReference>
<accession>A0A8J6NCZ7</accession>
<evidence type="ECO:0000259" key="1">
    <source>
        <dbReference type="PROSITE" id="PS50112"/>
    </source>
</evidence>
<dbReference type="PROSITE" id="PS50112">
    <property type="entry name" value="PAS"/>
    <property type="match status" value="1"/>
</dbReference>
<dbReference type="GO" id="GO:0006355">
    <property type="term" value="P:regulation of DNA-templated transcription"/>
    <property type="evidence" value="ECO:0007669"/>
    <property type="project" value="InterPro"/>
</dbReference>
<sequence>MQPYAIKILELFERRNKLLAAISNLHAANDDQLDQDSLLNKCCEIILENEIYCLVWAGKRDEDGTGITPLVALTSANLPKKDCMNLVEQVVTDMHDTNPAARALLSGKPVAIQDITQETDAPSLLEIAQKTGFRSCTCWPLIHKGHEYGVLNIHSDQTNCFTGSEIEFLTTVTSDISLALYSLDVRNRLQIERDFNQEIVDTVQGLMVSISPCGMILSFNSKAVEVTGFSQNEVVGKYWVDILIAPEKRKEGQQLFSQILKGASDSLNFQLQLQTKDCQTRIINWHASIRPEIKKSKVGLVLFGIDITDQLQTDLALNQALNRWENIFTAIQDPALIVSTSGVILDANP</sequence>
<comment type="caution">
    <text evidence="2">The sequence shown here is derived from an EMBL/GenBank/DDBJ whole genome shotgun (WGS) entry which is preliminary data.</text>
</comment>
<dbReference type="SMART" id="SM00091">
    <property type="entry name" value="PAS"/>
    <property type="match status" value="1"/>
</dbReference>
<dbReference type="Gene3D" id="3.30.450.20">
    <property type="entry name" value="PAS domain"/>
    <property type="match status" value="1"/>
</dbReference>
<feature type="non-terminal residue" evidence="2">
    <location>
        <position position="349"/>
    </location>
</feature>
<dbReference type="InterPro" id="IPR013767">
    <property type="entry name" value="PAS_fold"/>
</dbReference>
<dbReference type="InterPro" id="IPR035965">
    <property type="entry name" value="PAS-like_dom_sf"/>
</dbReference>
<dbReference type="SUPFAM" id="SSF55781">
    <property type="entry name" value="GAF domain-like"/>
    <property type="match status" value="1"/>
</dbReference>
<dbReference type="Pfam" id="PF00989">
    <property type="entry name" value="PAS"/>
    <property type="match status" value="1"/>
</dbReference>
<dbReference type="NCBIfam" id="TIGR00229">
    <property type="entry name" value="sensory_box"/>
    <property type="match status" value="1"/>
</dbReference>
<dbReference type="Proteomes" id="UP000599024">
    <property type="component" value="Unassembled WGS sequence"/>
</dbReference>
<dbReference type="Gene3D" id="3.30.450.40">
    <property type="match status" value="1"/>
</dbReference>
<protein>
    <submittedName>
        <fullName evidence="2">PAS domain S-box protein</fullName>
    </submittedName>
</protein>
<dbReference type="InterPro" id="IPR003018">
    <property type="entry name" value="GAF"/>
</dbReference>
<evidence type="ECO:0000313" key="2">
    <source>
        <dbReference type="EMBL" id="MBC8209405.1"/>
    </source>
</evidence>
<organism evidence="2 3">
    <name type="scientific">Candidatus Desulfatifera sulfidica</name>
    <dbReference type="NCBI Taxonomy" id="2841691"/>
    <lineage>
        <taxon>Bacteria</taxon>
        <taxon>Pseudomonadati</taxon>
        <taxon>Thermodesulfobacteriota</taxon>
        <taxon>Desulfobulbia</taxon>
        <taxon>Desulfobulbales</taxon>
        <taxon>Desulfobulbaceae</taxon>
        <taxon>Candidatus Desulfatifera</taxon>
    </lineage>
</organism>
<feature type="domain" description="PAS" evidence="1">
    <location>
        <begin position="192"/>
        <end position="263"/>
    </location>
</feature>
<gene>
    <name evidence="2" type="ORF">H8E79_09605</name>
</gene>
<name>A0A8J6NCZ7_9BACT</name>
<dbReference type="Pfam" id="PF13185">
    <property type="entry name" value="GAF_2"/>
    <property type="match status" value="1"/>
</dbReference>
<dbReference type="CDD" id="cd00130">
    <property type="entry name" value="PAS"/>
    <property type="match status" value="1"/>
</dbReference>